<protein>
    <submittedName>
        <fullName evidence="3">Uncharacterized protein</fullName>
    </submittedName>
</protein>
<dbReference type="EMBL" id="PFSC01000160">
    <property type="protein sequence ID" value="PJC30322.1"/>
    <property type="molecule type" value="Genomic_DNA"/>
</dbReference>
<feature type="transmembrane region" description="Helical" evidence="2">
    <location>
        <begin position="12"/>
        <end position="32"/>
    </location>
</feature>
<dbReference type="Proteomes" id="UP000231383">
    <property type="component" value="Unassembled WGS sequence"/>
</dbReference>
<sequence length="393" mass="40177">MAQVTKISKKNVFLIASASLFMLGVIFFSLAIQKYQVLTRSRADEPKTCNGTAVGECVGSKRCANNPADDGKYYYWCVKCGADGNPESSEQGTGECCGNCGGPAPTGEQGACTDTTITTDEALCTAKCGGGYKADDPNKCAEKGGVTCGTGCAYYDPNNLSCGTCQGTNAALWDGLCYKGEGTGKVTVHKGTAEDNSCPISSNATEVSLSTGECYSIGNCEQADPDGGNGICNDTGCDGPTSPPENTNTPTVPQTTETATPIVTNTVTPTVPPTTNTPTSTSTATPTNSPTHTATATATPTSTPTRTPTPNPTNTPVPTATLIPTSMPIPPTATPVPTNTPVPPTPTTVVLAQVPTSTPTPVTKLTVNDQPPGITPWSLILVPIGLLILGLLL</sequence>
<accession>A0A2M8EWS5</accession>
<feature type="region of interest" description="Disordered" evidence="1">
    <location>
        <begin position="234"/>
        <end position="314"/>
    </location>
</feature>
<evidence type="ECO:0000313" key="4">
    <source>
        <dbReference type="Proteomes" id="UP000231383"/>
    </source>
</evidence>
<keyword evidence="2" id="KW-0472">Membrane</keyword>
<proteinExistence type="predicted"/>
<name>A0A2M8EWS5_9BACT</name>
<keyword evidence="2" id="KW-0812">Transmembrane</keyword>
<gene>
    <name evidence="3" type="ORF">CO051_06300</name>
</gene>
<keyword evidence="2" id="KW-1133">Transmembrane helix</keyword>
<evidence type="ECO:0000256" key="2">
    <source>
        <dbReference type="SAM" id="Phobius"/>
    </source>
</evidence>
<comment type="caution">
    <text evidence="3">The sequence shown here is derived from an EMBL/GenBank/DDBJ whole genome shotgun (WGS) entry which is preliminary data.</text>
</comment>
<organism evidence="3 4">
    <name type="scientific">Candidatus Roizmanbacteria bacterium CG_4_9_14_0_2_um_filter_39_13</name>
    <dbReference type="NCBI Taxonomy" id="1974839"/>
    <lineage>
        <taxon>Bacteria</taxon>
        <taxon>Candidatus Roizmaniibacteriota</taxon>
    </lineage>
</organism>
<evidence type="ECO:0000256" key="1">
    <source>
        <dbReference type="SAM" id="MobiDB-lite"/>
    </source>
</evidence>
<dbReference type="AlphaFoldDB" id="A0A2M8EWS5"/>
<feature type="compositionally biased region" description="Low complexity" evidence="1">
    <location>
        <begin position="244"/>
        <end position="306"/>
    </location>
</feature>
<evidence type="ECO:0000313" key="3">
    <source>
        <dbReference type="EMBL" id="PJC30322.1"/>
    </source>
</evidence>
<feature type="transmembrane region" description="Helical" evidence="2">
    <location>
        <begin position="374"/>
        <end position="392"/>
    </location>
</feature>
<reference evidence="4" key="1">
    <citation type="submission" date="2017-09" db="EMBL/GenBank/DDBJ databases">
        <title>Depth-based differentiation of microbial function through sediment-hosted aquifers and enrichment of novel symbionts in the deep terrestrial subsurface.</title>
        <authorList>
            <person name="Probst A.J."/>
            <person name="Ladd B."/>
            <person name="Jarett J.K."/>
            <person name="Geller-Mcgrath D.E."/>
            <person name="Sieber C.M.K."/>
            <person name="Emerson J.B."/>
            <person name="Anantharaman K."/>
            <person name="Thomas B.C."/>
            <person name="Malmstrom R."/>
            <person name="Stieglmeier M."/>
            <person name="Klingl A."/>
            <person name="Woyke T."/>
            <person name="Ryan C.M."/>
            <person name="Banfield J.F."/>
        </authorList>
    </citation>
    <scope>NUCLEOTIDE SEQUENCE [LARGE SCALE GENOMIC DNA]</scope>
</reference>